<dbReference type="Proteomes" id="UP000623307">
    <property type="component" value="Chromosome 1"/>
</dbReference>
<reference evidence="4" key="1">
    <citation type="submission" date="2018-01" db="EMBL/GenBank/DDBJ databases">
        <authorList>
            <person name="Gaut B.S."/>
            <person name="Morton B.R."/>
            <person name="Clegg M.T."/>
            <person name="Duvall M.R."/>
        </authorList>
    </citation>
    <scope>NUCLEOTIDE SEQUENCE [LARGE SCALE GENOMIC DNA]</scope>
</reference>
<keyword evidence="5" id="KW-1185">Reference proteome</keyword>
<dbReference type="PANTHER" id="PTHR42905">
    <property type="entry name" value="PHOSPHOENOLPYRUVATE CARBOXYLASE"/>
    <property type="match status" value="1"/>
</dbReference>
<dbReference type="EMBL" id="OGUS01000004">
    <property type="protein sequence ID" value="SPC05112.1"/>
    <property type="molecule type" value="Genomic_DNA"/>
</dbReference>
<dbReference type="EMBL" id="CP069811">
    <property type="protein sequence ID" value="QRQ91625.1"/>
    <property type="molecule type" value="Genomic_DNA"/>
</dbReference>
<dbReference type="Proteomes" id="UP000256862">
    <property type="component" value="Plasmid CO2235_mp"/>
</dbReference>
<evidence type="ECO:0000313" key="3">
    <source>
        <dbReference type="EMBL" id="SPC18168.1"/>
    </source>
</evidence>
<dbReference type="Pfam" id="PF13714">
    <property type="entry name" value="PEP_mutase"/>
    <property type="match status" value="1"/>
</dbReference>
<protein>
    <submittedName>
        <fullName evidence="3">2,3-dimethylmalate lyase</fullName>
        <ecNumber evidence="3">4.1.3.32</ecNumber>
    </submittedName>
    <submittedName>
        <fullName evidence="1">Isocitrate lyase/PEP mutase family protein</fullName>
    </submittedName>
</protein>
<dbReference type="InterPro" id="IPR039556">
    <property type="entry name" value="ICL/PEPM"/>
</dbReference>
<dbReference type="CDD" id="cd00377">
    <property type="entry name" value="ICL_PEPM"/>
    <property type="match status" value="1"/>
</dbReference>
<evidence type="ECO:0000313" key="5">
    <source>
        <dbReference type="Proteomes" id="UP000623307"/>
    </source>
</evidence>
<sequence>MNSSVSSPKSAGARLRQQLAAPGMLIVPGAYDGIGARLIEQAGFGACYMTGAGTSAARGFPDFGLLTMSEMVENAAVMARSIAIPLIADADTGYGNELNVVRTVREYEARGVAAIHIEDQVSPKRCGHLDGKEVVSREEFVSKIRAAVESRRSPDFLLIARTDARAMLGLEEAIWRAEAALDAGADMVFVEATQSVEEAALVPRRVKGACLLNVVPGGRTPIDDLRQAEEMGYKLAILPGLMLKAAIQAGDAALAEVQATMKAPTTSTTVAQTFRRFGADEWDALRSRFNAGATMEALLSEKVV</sequence>
<keyword evidence="3" id="KW-0456">Lyase</keyword>
<dbReference type="GeneID" id="303488142"/>
<gene>
    <name evidence="3" type="primary">Dml</name>
    <name evidence="3" type="ORF">CO2235_MP10367</name>
    <name evidence="2" type="ORF">CO2235_U1010066</name>
    <name evidence="1" type="ORF">JTE92_01370</name>
</gene>
<dbReference type="EMBL" id="OGUS01000132">
    <property type="protein sequence ID" value="SPC18168.1"/>
    <property type="molecule type" value="Genomic_DNA"/>
</dbReference>
<dbReference type="GO" id="GO:0047529">
    <property type="term" value="F:2,3-dimethylmalate lyase activity"/>
    <property type="evidence" value="ECO:0007669"/>
    <property type="project" value="UniProtKB-EC"/>
</dbReference>
<evidence type="ECO:0000313" key="4">
    <source>
        <dbReference type="Proteomes" id="UP000256862"/>
    </source>
</evidence>
<dbReference type="OrthoDB" id="9771433at2"/>
<dbReference type="InterPro" id="IPR015813">
    <property type="entry name" value="Pyrv/PenolPyrv_kinase-like_dom"/>
</dbReference>
<evidence type="ECO:0000313" key="1">
    <source>
        <dbReference type="EMBL" id="QRQ91625.1"/>
    </source>
</evidence>
<dbReference type="AlphaFoldDB" id="A0A375GD20"/>
<dbReference type="Gene3D" id="3.20.20.60">
    <property type="entry name" value="Phosphoenolpyruvate-binding domains"/>
    <property type="match status" value="1"/>
</dbReference>
<reference evidence="3" key="2">
    <citation type="submission" date="2018-01" db="EMBL/GenBank/DDBJ databases">
        <authorList>
            <person name="Clerissi C."/>
        </authorList>
    </citation>
    <scope>NUCLEOTIDE SEQUENCE</scope>
    <source>
        <strain evidence="3">Cupriavidus oxalaticus LMG 2235</strain>
    </source>
</reference>
<dbReference type="EC" id="4.1.3.32" evidence="3"/>
<dbReference type="PANTHER" id="PTHR42905:SF5">
    <property type="entry name" value="CARBOXYVINYL-CARBOXYPHOSPHONATE PHOSPHORYLMUTASE, CHLOROPLASTIC"/>
    <property type="match status" value="1"/>
</dbReference>
<dbReference type="SUPFAM" id="SSF51621">
    <property type="entry name" value="Phosphoenolpyruvate/pyruvate domain"/>
    <property type="match status" value="1"/>
</dbReference>
<dbReference type="PROSITE" id="PS00161">
    <property type="entry name" value="ISOCITRATE_LYASE"/>
    <property type="match status" value="1"/>
</dbReference>
<proteinExistence type="predicted"/>
<dbReference type="InterPro" id="IPR018523">
    <property type="entry name" value="Isocitrate_lyase_ph_CS"/>
</dbReference>
<name>A0A375GD20_9BURK</name>
<dbReference type="InterPro" id="IPR040442">
    <property type="entry name" value="Pyrv_kinase-like_dom_sf"/>
</dbReference>
<accession>A0A375GD20</accession>
<organism evidence="3">
    <name type="scientific">Cupriavidus oxalaticus</name>
    <dbReference type="NCBI Taxonomy" id="96344"/>
    <lineage>
        <taxon>Bacteria</taxon>
        <taxon>Pseudomonadati</taxon>
        <taxon>Pseudomonadota</taxon>
        <taxon>Betaproteobacteria</taxon>
        <taxon>Burkholderiales</taxon>
        <taxon>Burkholderiaceae</taxon>
        <taxon>Cupriavidus</taxon>
    </lineage>
</organism>
<dbReference type="RefSeq" id="WP_063239407.1">
    <property type="nucleotide sequence ID" value="NZ_CP069809.1"/>
</dbReference>
<evidence type="ECO:0000313" key="2">
    <source>
        <dbReference type="EMBL" id="SPC05112.1"/>
    </source>
</evidence>
<reference evidence="1 5" key="3">
    <citation type="submission" date="2021-02" db="EMBL/GenBank/DDBJ databases">
        <title>Complete Genome Sequence of Cupriavidus oxalaticus Strain Ox1, a Soil Oxalate-Degrading Species.</title>
        <authorList>
            <person name="Palmieri F."/>
            <person name="Udriet P."/>
            <person name="Deuasquier M."/>
            <person name="Beaudoing E."/>
            <person name="Johnson S.L."/>
            <person name="Davenport K.W."/>
            <person name="Chain P.S."/>
            <person name="Bindschedler S."/>
            <person name="Junier P."/>
        </authorList>
    </citation>
    <scope>NUCLEOTIDE SEQUENCE [LARGE SCALE GENOMIC DNA]</scope>
    <source>
        <strain evidence="1 5">Ox1</strain>
    </source>
</reference>